<protein>
    <submittedName>
        <fullName evidence="1">Uncharacterized protein</fullName>
    </submittedName>
</protein>
<keyword evidence="2" id="KW-1185">Reference proteome</keyword>
<sequence>MSRYATDARVNWDGTTATIPDPGNGAWRVEEGPNGSKVYNQAGEFITDLSFKTVDASIADIIGPPA</sequence>
<dbReference type="EMBL" id="JAVDYC010000001">
    <property type="protein sequence ID" value="MDR7323356.1"/>
    <property type="molecule type" value="Genomic_DNA"/>
</dbReference>
<reference evidence="1 2" key="1">
    <citation type="submission" date="2023-07" db="EMBL/GenBank/DDBJ databases">
        <title>Sequencing the genomes of 1000 actinobacteria strains.</title>
        <authorList>
            <person name="Klenk H.-P."/>
        </authorList>
    </citation>
    <scope>NUCLEOTIDE SEQUENCE [LARGE SCALE GENOMIC DNA]</scope>
    <source>
        <strain evidence="1 2">DSM 44711</strain>
    </source>
</reference>
<dbReference type="AlphaFoldDB" id="A0AAE3ZPV0"/>
<gene>
    <name evidence="1" type="ORF">J2S44_003606</name>
</gene>
<name>A0AAE3ZPV0_9ACTN</name>
<comment type="caution">
    <text evidence="1">The sequence shown here is derived from an EMBL/GenBank/DDBJ whole genome shotgun (WGS) entry which is preliminary data.</text>
</comment>
<evidence type="ECO:0000313" key="2">
    <source>
        <dbReference type="Proteomes" id="UP001183629"/>
    </source>
</evidence>
<organism evidence="1 2">
    <name type="scientific">Catenuloplanes niger</name>
    <dbReference type="NCBI Taxonomy" id="587534"/>
    <lineage>
        <taxon>Bacteria</taxon>
        <taxon>Bacillati</taxon>
        <taxon>Actinomycetota</taxon>
        <taxon>Actinomycetes</taxon>
        <taxon>Micromonosporales</taxon>
        <taxon>Micromonosporaceae</taxon>
        <taxon>Catenuloplanes</taxon>
    </lineage>
</organism>
<dbReference type="RefSeq" id="WP_310415111.1">
    <property type="nucleotide sequence ID" value="NZ_JAVDYC010000001.1"/>
</dbReference>
<proteinExistence type="predicted"/>
<accession>A0AAE3ZPV0</accession>
<dbReference type="Proteomes" id="UP001183629">
    <property type="component" value="Unassembled WGS sequence"/>
</dbReference>
<evidence type="ECO:0000313" key="1">
    <source>
        <dbReference type="EMBL" id="MDR7323356.1"/>
    </source>
</evidence>